<keyword evidence="1" id="KW-0808">Transferase</keyword>
<feature type="domain" description="Protein kinase" evidence="7">
    <location>
        <begin position="9"/>
        <end position="258"/>
    </location>
</feature>
<feature type="region of interest" description="Disordered" evidence="6">
    <location>
        <begin position="356"/>
        <end position="379"/>
    </location>
</feature>
<dbReference type="Proteomes" id="UP001642520">
    <property type="component" value="Unassembled WGS sequence"/>
</dbReference>
<dbReference type="InterPro" id="IPR045269">
    <property type="entry name" value="Atg1-like"/>
</dbReference>
<dbReference type="InterPro" id="IPR017441">
    <property type="entry name" value="Protein_kinase_ATP_BS"/>
</dbReference>
<dbReference type="Pfam" id="PF00069">
    <property type="entry name" value="Pkinase"/>
    <property type="match status" value="1"/>
</dbReference>
<evidence type="ECO:0000256" key="5">
    <source>
        <dbReference type="PROSITE-ProRule" id="PRU10141"/>
    </source>
</evidence>
<keyword evidence="2 5" id="KW-0547">Nucleotide-binding</keyword>
<reference evidence="8 9" key="1">
    <citation type="submission" date="2024-08" db="EMBL/GenBank/DDBJ databases">
        <authorList>
            <person name="Will J Nash"/>
            <person name="Angela Man"/>
            <person name="Seanna McTaggart"/>
            <person name="Kendall Baker"/>
            <person name="Tom Barker"/>
            <person name="Leah Catchpole"/>
            <person name="Alex Durrant"/>
            <person name="Karim Gharbi"/>
            <person name="Naomi Irish"/>
            <person name="Gemy Kaithakottil"/>
            <person name="Debby Ku"/>
            <person name="Aaliyah Providence"/>
            <person name="Felix Shaw"/>
            <person name="David Swarbreck"/>
            <person name="Chris Watkins"/>
            <person name="Ann M. McCartney"/>
            <person name="Giulio Formenti"/>
            <person name="Alice Mouton"/>
            <person name="Noel Vella"/>
            <person name="Bjorn M von Reumont"/>
            <person name="Adriana Vella"/>
            <person name="Wilfried Haerty"/>
        </authorList>
    </citation>
    <scope>NUCLEOTIDE SEQUENCE [LARGE SCALE GENOMIC DNA]</scope>
</reference>
<name>A0ABP1P4Z8_XYLVO</name>
<evidence type="ECO:0000313" key="9">
    <source>
        <dbReference type="Proteomes" id="UP001642520"/>
    </source>
</evidence>
<evidence type="ECO:0000256" key="4">
    <source>
        <dbReference type="ARBA" id="ARBA00022840"/>
    </source>
</evidence>
<dbReference type="PANTHER" id="PTHR24348">
    <property type="entry name" value="SERINE/THREONINE-PROTEIN KINASE UNC-51-RELATED"/>
    <property type="match status" value="1"/>
</dbReference>
<evidence type="ECO:0000256" key="6">
    <source>
        <dbReference type="SAM" id="MobiDB-lite"/>
    </source>
</evidence>
<feature type="binding site" evidence="5">
    <location>
        <position position="39"/>
    </location>
    <ligand>
        <name>ATP</name>
        <dbReference type="ChEBI" id="CHEBI:30616"/>
    </ligand>
</feature>
<dbReference type="PROSITE" id="PS50011">
    <property type="entry name" value="PROTEIN_KINASE_DOM"/>
    <property type="match status" value="1"/>
</dbReference>
<evidence type="ECO:0000256" key="1">
    <source>
        <dbReference type="ARBA" id="ARBA00022679"/>
    </source>
</evidence>
<protein>
    <recommendedName>
        <fullName evidence="7">Protein kinase domain-containing protein</fullName>
    </recommendedName>
</protein>
<dbReference type="Gene3D" id="1.10.510.10">
    <property type="entry name" value="Transferase(Phosphotransferase) domain 1"/>
    <property type="match status" value="1"/>
</dbReference>
<dbReference type="Gene3D" id="3.30.200.20">
    <property type="entry name" value="Phosphorylase Kinase, domain 1"/>
    <property type="match status" value="1"/>
</dbReference>
<feature type="region of interest" description="Disordered" evidence="6">
    <location>
        <begin position="412"/>
        <end position="463"/>
    </location>
</feature>
<dbReference type="InterPro" id="IPR008271">
    <property type="entry name" value="Ser/Thr_kinase_AS"/>
</dbReference>
<feature type="region of interest" description="Disordered" evidence="6">
    <location>
        <begin position="260"/>
        <end position="279"/>
    </location>
</feature>
<evidence type="ECO:0000259" key="7">
    <source>
        <dbReference type="PROSITE" id="PS50011"/>
    </source>
</evidence>
<evidence type="ECO:0000256" key="3">
    <source>
        <dbReference type="ARBA" id="ARBA00022777"/>
    </source>
</evidence>
<dbReference type="EMBL" id="CAXAJV020001296">
    <property type="protein sequence ID" value="CAL7947347.1"/>
    <property type="molecule type" value="Genomic_DNA"/>
</dbReference>
<feature type="compositionally biased region" description="Polar residues" evidence="6">
    <location>
        <begin position="439"/>
        <end position="459"/>
    </location>
</feature>
<organism evidence="8 9">
    <name type="scientific">Xylocopa violacea</name>
    <name type="common">Violet carpenter bee</name>
    <name type="synonym">Apis violacea</name>
    <dbReference type="NCBI Taxonomy" id="135666"/>
    <lineage>
        <taxon>Eukaryota</taxon>
        <taxon>Metazoa</taxon>
        <taxon>Ecdysozoa</taxon>
        <taxon>Arthropoda</taxon>
        <taxon>Hexapoda</taxon>
        <taxon>Insecta</taxon>
        <taxon>Pterygota</taxon>
        <taxon>Neoptera</taxon>
        <taxon>Endopterygota</taxon>
        <taxon>Hymenoptera</taxon>
        <taxon>Apocrita</taxon>
        <taxon>Aculeata</taxon>
        <taxon>Apoidea</taxon>
        <taxon>Anthophila</taxon>
        <taxon>Apidae</taxon>
        <taxon>Xylocopa</taxon>
        <taxon>Xylocopa</taxon>
    </lineage>
</organism>
<dbReference type="InterPro" id="IPR011009">
    <property type="entry name" value="Kinase-like_dom_sf"/>
</dbReference>
<evidence type="ECO:0000256" key="2">
    <source>
        <dbReference type="ARBA" id="ARBA00022741"/>
    </source>
</evidence>
<proteinExistence type="predicted"/>
<evidence type="ECO:0000313" key="8">
    <source>
        <dbReference type="EMBL" id="CAL7947347.1"/>
    </source>
</evidence>
<dbReference type="PROSITE" id="PS00107">
    <property type="entry name" value="PROTEIN_KINASE_ATP"/>
    <property type="match status" value="1"/>
</dbReference>
<keyword evidence="9" id="KW-1185">Reference proteome</keyword>
<dbReference type="InterPro" id="IPR000719">
    <property type="entry name" value="Prot_kinase_dom"/>
</dbReference>
<gene>
    <name evidence="8" type="ORF">XYLVIOL_LOCUS8294</name>
</gene>
<comment type="caution">
    <text evidence="8">The sequence shown here is derived from an EMBL/GenBank/DDBJ whole genome shotgun (WGS) entry which is preliminary data.</text>
</comment>
<accession>A0ABP1P4Z8</accession>
<dbReference type="CDD" id="cd14120">
    <property type="entry name" value="STKc_ULK1_2-like"/>
    <property type="match status" value="1"/>
</dbReference>
<sequence>MEIVGDYEYNTKDLIGHGAFAVVFRGRHRKKPNFVVAIKSITKKSLAKSQNLLGKEIKILKESNHNVFLVMEYCNGGDLADYLSAKGTLSEDTIRVFLKQLAGAMKALHAKGVVHRDLKPQNILLSHNCGKACPQPHQITLKIADFGFARFLQDGVMAATLCGSPMYMAPEVIMSLQYDAKADLWSLGTIVFQCLTGKAPFQAHTPQALKLFYEKNANLGPKIPPGTSPELSDLLMGLLRRNARDRMPFDEFFGHPFLQGSRESPSPVPAELPASPGTLVIQEGATTVTRSEPETTSPCSSPEDDFVLVPSDLSSDTDNNPNTQQVKYIKQTSREAVSPPRPCFLPISEPIPVPTQRSIAQPSSPFTNIRSGSSVVPRSQPISMKRSMDTHRSHAPDIGSLSPPSVQFVIGTPPSRRLSETPPPPNTWQVSPVARHSHTSSGTSPLRRSTGNNSASSPLLTGPLAVLGSPTSRAFQDNNNTLRHSPVIPFGTRAVTLPEISEAGSFQNLLPEVNPIITDDRPLTFIAPELPEETLLEREHNEILAKLNFVVALCECVCEVARTRAGPLGAPLGGIEQASTAATRRRAEQVILLVRALQWLSSGLSLATQQLRAGRLQPTASVKEVVNTMNEKFRMCLTECKQLNSAGLLHQTGATADKILYNHAIQMAMSVSCTR</sequence>
<keyword evidence="4 5" id="KW-0067">ATP-binding</keyword>
<keyword evidence="3" id="KW-0418">Kinase</keyword>
<dbReference type="SMART" id="SM00220">
    <property type="entry name" value="S_TKc"/>
    <property type="match status" value="1"/>
</dbReference>
<dbReference type="SUPFAM" id="SSF56112">
    <property type="entry name" value="Protein kinase-like (PK-like)"/>
    <property type="match status" value="1"/>
</dbReference>
<dbReference type="PANTHER" id="PTHR24348:SF22">
    <property type="entry name" value="NON-SPECIFIC SERINE_THREONINE PROTEIN KINASE"/>
    <property type="match status" value="1"/>
</dbReference>
<dbReference type="PROSITE" id="PS00108">
    <property type="entry name" value="PROTEIN_KINASE_ST"/>
    <property type="match status" value="1"/>
</dbReference>